<sequence length="276" mass="31555">MKKQTNKQKEHILFIGKNYNSFLKEAKKKGISRNIPLTQAKRVNWGDRVYCSFHEKYFTGGNYPSEIVNFMGNLKQLGRARLICSFRVTNLYVKDNPELMSKFLKDERVQENITDITDHTEGGSQPGKSVDRDCGSYHIGASISLNMDTGEIIDVMNDIAGKEGIEKASIMIGGRVEQTFKNGEAVENIKFTRGLKTLEGEVKLERIKKSKVNIVEGYRQYKTKKDRMEAIERRLGNLDDFFKKPKEAPRKVKKVINKAVKEINKELQENGRANLS</sequence>
<organism evidence="1 2">
    <name type="scientific">Candidatus Methanofastidiosum methylothiophilum</name>
    <dbReference type="NCBI Taxonomy" id="1705564"/>
    <lineage>
        <taxon>Archaea</taxon>
        <taxon>Methanobacteriati</taxon>
        <taxon>Methanobacteriota</taxon>
        <taxon>Stenosarchaea group</taxon>
        <taxon>Candidatus Methanofastidiosia</taxon>
        <taxon>Candidatus Methanofastidiosales</taxon>
        <taxon>Candidatus Methanofastidiosaceae</taxon>
        <taxon>Candidatus Methanofastidiosum</taxon>
    </lineage>
</organism>
<protein>
    <submittedName>
        <fullName evidence="1">Uncharacterized protein</fullName>
    </submittedName>
</protein>
<proteinExistence type="predicted"/>
<gene>
    <name evidence="1" type="ORF">AMQ22_00048</name>
</gene>
<reference evidence="1 2" key="1">
    <citation type="journal article" date="2016" name="ISME J.">
        <title>Chasing the elusive Euryarchaeota class WSA2: genomes reveal a uniquely fastidious methyl-reducing methanogen.</title>
        <authorList>
            <person name="Nobu M.K."/>
            <person name="Narihiro T."/>
            <person name="Kuroda K."/>
            <person name="Mei R."/>
            <person name="Liu W.T."/>
        </authorList>
    </citation>
    <scope>NUCLEOTIDE SEQUENCE [LARGE SCALE GENOMIC DNA]</scope>
    <source>
        <strain evidence="1">U1lsi0528_Bin055</strain>
    </source>
</reference>
<evidence type="ECO:0000313" key="1">
    <source>
        <dbReference type="EMBL" id="KYC53849.1"/>
    </source>
</evidence>
<dbReference type="Proteomes" id="UP000075398">
    <property type="component" value="Unassembled WGS sequence"/>
</dbReference>
<name>A0A150J9D5_9EURY</name>
<accession>A0A150J9D5</accession>
<dbReference type="EMBL" id="LNGC01000001">
    <property type="protein sequence ID" value="KYC53849.1"/>
    <property type="molecule type" value="Genomic_DNA"/>
</dbReference>
<dbReference type="AlphaFoldDB" id="A0A150J9D5"/>
<comment type="caution">
    <text evidence="1">The sequence shown here is derived from an EMBL/GenBank/DDBJ whole genome shotgun (WGS) entry which is preliminary data.</text>
</comment>
<evidence type="ECO:0000313" key="2">
    <source>
        <dbReference type="Proteomes" id="UP000075398"/>
    </source>
</evidence>